<keyword evidence="4" id="KW-1185">Reference proteome</keyword>
<keyword evidence="2" id="KW-1133">Transmembrane helix</keyword>
<feature type="compositionally biased region" description="Pro residues" evidence="1">
    <location>
        <begin position="1"/>
        <end position="15"/>
    </location>
</feature>
<dbReference type="Proteomes" id="UP001500187">
    <property type="component" value="Unassembled WGS sequence"/>
</dbReference>
<evidence type="ECO:0000256" key="2">
    <source>
        <dbReference type="SAM" id="Phobius"/>
    </source>
</evidence>
<feature type="region of interest" description="Disordered" evidence="1">
    <location>
        <begin position="1"/>
        <end position="171"/>
    </location>
</feature>
<accession>A0ABP9BMW5</accession>
<comment type="caution">
    <text evidence="3">The sequence shown here is derived from an EMBL/GenBank/DDBJ whole genome shotgun (WGS) entry which is preliminary data.</text>
</comment>
<keyword evidence="2" id="KW-0812">Transmembrane</keyword>
<feature type="compositionally biased region" description="Polar residues" evidence="1">
    <location>
        <begin position="209"/>
        <end position="234"/>
    </location>
</feature>
<organism evidence="3 4">
    <name type="scientific">Rothia endophytica</name>
    <dbReference type="NCBI Taxonomy" id="1324766"/>
    <lineage>
        <taxon>Bacteria</taxon>
        <taxon>Bacillati</taxon>
        <taxon>Actinomycetota</taxon>
        <taxon>Actinomycetes</taxon>
        <taxon>Micrococcales</taxon>
        <taxon>Micrococcaceae</taxon>
        <taxon>Rothia</taxon>
    </lineage>
</organism>
<reference evidence="4" key="1">
    <citation type="journal article" date="2019" name="Int. J. Syst. Evol. Microbiol.">
        <title>The Global Catalogue of Microorganisms (GCM) 10K type strain sequencing project: providing services to taxonomists for standard genome sequencing and annotation.</title>
        <authorList>
            <consortium name="The Broad Institute Genomics Platform"/>
            <consortium name="The Broad Institute Genome Sequencing Center for Infectious Disease"/>
            <person name="Wu L."/>
            <person name="Ma J."/>
        </authorList>
    </citation>
    <scope>NUCLEOTIDE SEQUENCE [LARGE SCALE GENOMIC DNA]</scope>
    <source>
        <strain evidence="4">JCM 18541</strain>
    </source>
</reference>
<dbReference type="EMBL" id="BAABKP010000003">
    <property type="protein sequence ID" value="GAA4797969.1"/>
    <property type="molecule type" value="Genomic_DNA"/>
</dbReference>
<keyword evidence="2" id="KW-0472">Membrane</keyword>
<evidence type="ECO:0000256" key="1">
    <source>
        <dbReference type="SAM" id="MobiDB-lite"/>
    </source>
</evidence>
<evidence type="ECO:0000313" key="4">
    <source>
        <dbReference type="Proteomes" id="UP001500187"/>
    </source>
</evidence>
<evidence type="ECO:0000313" key="3">
    <source>
        <dbReference type="EMBL" id="GAA4797969.1"/>
    </source>
</evidence>
<sequence>MALIFNPPPNWPAPPTKDWIPQPGWQPDPAWGEAPEGWDFWVEESDLASAHQSHADEADRTAVLSSETEKDSAGTNSYAAVSEAIRQTLPEDQQSSPARDEATGSLRAGSAVGDTSDDAATVPRVTATQPGFTSAYPGSSAGTYANGGGPTGPGTSNGAAPYNAQPAGEQPKSKTGLIIGVIGGILLLLLALIVGLIFIIGGISYNTSTTSDSGDSWFSDGTDNSSDTGNSGSADTPVYSGSGDSTFTIEKPGGEDSVVWLEYTFTGEDKYASFNVHSLDAGGETNNSVYGSVYSPESSGSYWLDSNLYDVEDRTTQLVIEAEGDWTVTLHTPDKAPALKSEQTLTGENATAFRIDEGAEITADIGFTATDEYGGDLEISSSTGLVDDYEVTVLHTSLSPFKGSVTFPTGKQYILVEPYAGSWEIKAH</sequence>
<gene>
    <name evidence="3" type="ORF">GCM10023352_17070</name>
</gene>
<feature type="region of interest" description="Disordered" evidence="1">
    <location>
        <begin position="209"/>
        <end position="250"/>
    </location>
</feature>
<protein>
    <submittedName>
        <fullName evidence="3">Uncharacterized protein</fullName>
    </submittedName>
</protein>
<name>A0ABP9BMW5_9MICC</name>
<feature type="transmembrane region" description="Helical" evidence="2">
    <location>
        <begin position="177"/>
        <end position="203"/>
    </location>
</feature>
<proteinExistence type="predicted"/>
<dbReference type="RefSeq" id="WP_345446484.1">
    <property type="nucleotide sequence ID" value="NZ_BAABKP010000003.1"/>
</dbReference>